<sequence>MTNIAHDPTIVDERRALVALVTSKSPAHHELILELAAARAKLIKAGEALEAAAATGAALRSEMQEAGVFPIQSRAFDEAIDVLRVDHLRARRQLDLAIIEVAGAHRILLNRLSGSS</sequence>
<dbReference type="EMBL" id="VUOA01000030">
    <property type="protein sequence ID" value="KAA2235989.1"/>
    <property type="molecule type" value="Genomic_DNA"/>
</dbReference>
<gene>
    <name evidence="1" type="ORF">F0L46_17150</name>
</gene>
<dbReference type="RefSeq" id="WP_149819766.1">
    <property type="nucleotide sequence ID" value="NZ_VUOA01000030.1"/>
</dbReference>
<organism evidence="1 2">
    <name type="scientific">Salinarimonas soli</name>
    <dbReference type="NCBI Taxonomy" id="1638099"/>
    <lineage>
        <taxon>Bacteria</taxon>
        <taxon>Pseudomonadati</taxon>
        <taxon>Pseudomonadota</taxon>
        <taxon>Alphaproteobacteria</taxon>
        <taxon>Hyphomicrobiales</taxon>
        <taxon>Salinarimonadaceae</taxon>
        <taxon>Salinarimonas</taxon>
    </lineage>
</organism>
<comment type="caution">
    <text evidence="1">The sequence shown here is derived from an EMBL/GenBank/DDBJ whole genome shotgun (WGS) entry which is preliminary data.</text>
</comment>
<keyword evidence="2" id="KW-1185">Reference proteome</keyword>
<evidence type="ECO:0000313" key="2">
    <source>
        <dbReference type="Proteomes" id="UP000323142"/>
    </source>
</evidence>
<proteinExistence type="predicted"/>
<dbReference type="AlphaFoldDB" id="A0A5B2VCG3"/>
<reference evidence="1 2" key="1">
    <citation type="submission" date="2019-09" db="EMBL/GenBank/DDBJ databases">
        <title>Salinarimonas rosea gen. nov., sp. nov., a new member of the a-2 subgroup of the Proteobacteria.</title>
        <authorList>
            <person name="Liu J."/>
        </authorList>
    </citation>
    <scope>NUCLEOTIDE SEQUENCE [LARGE SCALE GENOMIC DNA]</scope>
    <source>
        <strain evidence="1 2">BN140002</strain>
    </source>
</reference>
<evidence type="ECO:0000313" key="1">
    <source>
        <dbReference type="EMBL" id="KAA2235989.1"/>
    </source>
</evidence>
<name>A0A5B2VCG3_9HYPH</name>
<protein>
    <submittedName>
        <fullName evidence="1">Uncharacterized protein</fullName>
    </submittedName>
</protein>
<dbReference type="Proteomes" id="UP000323142">
    <property type="component" value="Unassembled WGS sequence"/>
</dbReference>
<accession>A0A5B2VCG3</accession>
<reference evidence="1 2" key="2">
    <citation type="submission" date="2019-09" db="EMBL/GenBank/DDBJ databases">
        <authorList>
            <person name="Jin C."/>
        </authorList>
    </citation>
    <scope>NUCLEOTIDE SEQUENCE [LARGE SCALE GENOMIC DNA]</scope>
    <source>
        <strain evidence="1 2">BN140002</strain>
    </source>
</reference>